<evidence type="ECO:0000256" key="10">
    <source>
        <dbReference type="SAM" id="Phobius"/>
    </source>
</evidence>
<dbReference type="InterPro" id="IPR000549">
    <property type="entry name" value="PSI_PsaG/PsaK"/>
</dbReference>
<organism evidence="11 12">
    <name type="scientific">Auxenochlorella protothecoides</name>
    <name type="common">Green microalga</name>
    <name type="synonym">Chlorella protothecoides</name>
    <dbReference type="NCBI Taxonomy" id="3075"/>
    <lineage>
        <taxon>Eukaryota</taxon>
        <taxon>Viridiplantae</taxon>
        <taxon>Chlorophyta</taxon>
        <taxon>core chlorophytes</taxon>
        <taxon>Trebouxiophyceae</taxon>
        <taxon>Chlorellales</taxon>
        <taxon>Chlorellaceae</taxon>
        <taxon>Auxenochlorella</taxon>
    </lineage>
</organism>
<keyword evidence="4" id="KW-0150">Chloroplast</keyword>
<dbReference type="OrthoDB" id="1904255at2759"/>
<sequence length="129" mass="13371">MQSVRSFTGFRANALRPIAHKVMNGLVAGEAVTSRSRVMVVTRAGYIGSPTNVIMVLSTFLPIVAGRLGLAPTATRHTTPGLKLYEDKSAGLISGDPAGLTIWDVLALGALGHIIGVGIVLGLHNSGNL</sequence>
<dbReference type="STRING" id="3075.A0A087SAZ7"/>
<dbReference type="GO" id="GO:0015979">
    <property type="term" value="P:photosynthesis"/>
    <property type="evidence" value="ECO:0007669"/>
    <property type="project" value="UniProtKB-KW"/>
</dbReference>
<comment type="subcellular location">
    <subcellularLocation>
        <location evidence="1">Membrane</location>
        <topology evidence="1">Multi-pass membrane protein</topology>
    </subcellularLocation>
    <subcellularLocation>
        <location evidence="2">Plastid</location>
        <location evidence="2">Chloroplast</location>
    </subcellularLocation>
</comment>
<evidence type="ECO:0000313" key="12">
    <source>
        <dbReference type="Proteomes" id="UP000028924"/>
    </source>
</evidence>
<evidence type="ECO:0000256" key="3">
    <source>
        <dbReference type="ARBA" id="ARBA00006458"/>
    </source>
</evidence>
<feature type="transmembrane region" description="Helical" evidence="10">
    <location>
        <begin position="44"/>
        <end position="65"/>
    </location>
</feature>
<evidence type="ECO:0000256" key="9">
    <source>
        <dbReference type="ARBA" id="ARBA00023136"/>
    </source>
</evidence>
<accession>A0A087SAZ7</accession>
<comment type="similarity">
    <text evidence="3">Belongs to the PsaG/PsaK family.</text>
</comment>
<keyword evidence="6" id="KW-0934">Plastid</keyword>
<dbReference type="PANTHER" id="PTHR34195">
    <property type="entry name" value="PHOTOSYSTEM I REACTION CENTER SUBUNIT V, CHLOROPLASTIC-RELATED"/>
    <property type="match status" value="1"/>
</dbReference>
<dbReference type="InterPro" id="IPR016370">
    <property type="entry name" value="PSI_PsaG/PsaK_pln"/>
</dbReference>
<name>A0A087SAZ7_AUXPR</name>
<keyword evidence="7 10" id="KW-0812">Transmembrane</keyword>
<dbReference type="AlphaFoldDB" id="A0A087SAZ7"/>
<dbReference type="GO" id="GO:0009507">
    <property type="term" value="C:chloroplast"/>
    <property type="evidence" value="ECO:0007669"/>
    <property type="project" value="UniProtKB-SubCell"/>
</dbReference>
<dbReference type="PANTHER" id="PTHR34195:SF2">
    <property type="entry name" value="PHOTOSYSTEM I REACTION CENTER SUBUNIT PSAK, CHLOROPLASTIC"/>
    <property type="match status" value="1"/>
</dbReference>
<evidence type="ECO:0000256" key="2">
    <source>
        <dbReference type="ARBA" id="ARBA00004229"/>
    </source>
</evidence>
<evidence type="ECO:0000256" key="5">
    <source>
        <dbReference type="ARBA" id="ARBA00022531"/>
    </source>
</evidence>
<evidence type="ECO:0000256" key="7">
    <source>
        <dbReference type="ARBA" id="ARBA00022692"/>
    </source>
</evidence>
<evidence type="ECO:0000256" key="6">
    <source>
        <dbReference type="ARBA" id="ARBA00022640"/>
    </source>
</evidence>
<dbReference type="KEGG" id="apro:F751_6410"/>
<evidence type="ECO:0000256" key="8">
    <source>
        <dbReference type="ARBA" id="ARBA00022836"/>
    </source>
</evidence>
<evidence type="ECO:0000313" key="11">
    <source>
        <dbReference type="EMBL" id="KFM22901.1"/>
    </source>
</evidence>
<protein>
    <submittedName>
        <fullName evidence="11">Photosystem I reaction center subunit psaK, chloroplastic</fullName>
    </submittedName>
</protein>
<dbReference type="Gene3D" id="1.10.286.40">
    <property type="entry name" value="Chlorophyll a-b binding protein like"/>
    <property type="match status" value="1"/>
</dbReference>
<keyword evidence="10" id="KW-1133">Transmembrane helix</keyword>
<evidence type="ECO:0000256" key="4">
    <source>
        <dbReference type="ARBA" id="ARBA00022528"/>
    </source>
</evidence>
<keyword evidence="12" id="KW-1185">Reference proteome</keyword>
<reference evidence="11 12" key="1">
    <citation type="journal article" date="2014" name="BMC Genomics">
        <title>Oil accumulation mechanisms of the oleaginous microalga Chlorella protothecoides revealed through its genome, transcriptomes, and proteomes.</title>
        <authorList>
            <person name="Gao C."/>
            <person name="Wang Y."/>
            <person name="Shen Y."/>
            <person name="Yan D."/>
            <person name="He X."/>
            <person name="Dai J."/>
            <person name="Wu Q."/>
        </authorList>
    </citation>
    <scope>NUCLEOTIDE SEQUENCE [LARGE SCALE GENOMIC DNA]</scope>
    <source>
        <strain evidence="11 12">0710</strain>
    </source>
</reference>
<dbReference type="GeneID" id="23617801"/>
<dbReference type="InterPro" id="IPR017493">
    <property type="entry name" value="PSI_PsaK_pln"/>
</dbReference>
<keyword evidence="8" id="KW-0603">Photosystem I</keyword>
<evidence type="ECO:0000256" key="1">
    <source>
        <dbReference type="ARBA" id="ARBA00004141"/>
    </source>
</evidence>
<gene>
    <name evidence="11" type="ORF">F751_6410</name>
</gene>
<dbReference type="EMBL" id="KL662084">
    <property type="protein sequence ID" value="KFM22901.1"/>
    <property type="molecule type" value="Genomic_DNA"/>
</dbReference>
<dbReference type="GO" id="GO:0009522">
    <property type="term" value="C:photosystem I"/>
    <property type="evidence" value="ECO:0007669"/>
    <property type="project" value="UniProtKB-KW"/>
</dbReference>
<dbReference type="InterPro" id="IPR023618">
    <property type="entry name" value="PSI_PsaG/PsaK_dom"/>
</dbReference>
<feature type="transmembrane region" description="Helical" evidence="10">
    <location>
        <begin position="102"/>
        <end position="123"/>
    </location>
</feature>
<proteinExistence type="inferred from homology"/>
<dbReference type="NCBIfam" id="TIGR03050">
    <property type="entry name" value="PS_I_psaK_plant"/>
    <property type="match status" value="1"/>
</dbReference>
<dbReference type="Pfam" id="PF01241">
    <property type="entry name" value="PSI_PSAK"/>
    <property type="match status" value="1"/>
</dbReference>
<dbReference type="RefSeq" id="XP_011395767.1">
    <property type="nucleotide sequence ID" value="XM_011397465.1"/>
</dbReference>
<keyword evidence="5" id="KW-0602">Photosynthesis</keyword>
<dbReference type="Proteomes" id="UP000028924">
    <property type="component" value="Unassembled WGS sequence"/>
</dbReference>
<dbReference type="eggNOG" id="ENOG502RZHF">
    <property type="taxonomic scope" value="Eukaryota"/>
</dbReference>
<keyword evidence="9 10" id="KW-0472">Membrane</keyword>